<evidence type="ECO:0000256" key="4">
    <source>
        <dbReference type="ARBA" id="ARBA00022701"/>
    </source>
</evidence>
<evidence type="ECO:0000256" key="8">
    <source>
        <dbReference type="PROSITE-ProRule" id="PRU00221"/>
    </source>
</evidence>
<evidence type="ECO:0000313" key="12">
    <source>
        <dbReference type="Proteomes" id="UP000327439"/>
    </source>
</evidence>
<dbReference type="PROSITE" id="PS50294">
    <property type="entry name" value="WD_REPEATS_REGION"/>
    <property type="match status" value="4"/>
</dbReference>
<dbReference type="AlphaFoldDB" id="A0A5J5Q0U5"/>
<feature type="domain" description="Katanin p80 subunit C-terminal" evidence="10">
    <location>
        <begin position="621"/>
        <end position="779"/>
    </location>
</feature>
<dbReference type="InterPro" id="IPR001680">
    <property type="entry name" value="WD40_rpt"/>
</dbReference>
<feature type="region of interest" description="Disordered" evidence="9">
    <location>
        <begin position="370"/>
        <end position="399"/>
    </location>
</feature>
<keyword evidence="3 8" id="KW-0853">WD repeat</keyword>
<dbReference type="SMART" id="SM00320">
    <property type="entry name" value="WD40"/>
    <property type="match status" value="6"/>
</dbReference>
<dbReference type="PROSITE" id="PS50082">
    <property type="entry name" value="WD_REPEATS_2"/>
    <property type="match status" value="5"/>
</dbReference>
<feature type="region of interest" description="Disordered" evidence="9">
    <location>
        <begin position="498"/>
        <end position="537"/>
    </location>
</feature>
<evidence type="ECO:0000256" key="6">
    <source>
        <dbReference type="ARBA" id="ARBA00023212"/>
    </source>
</evidence>
<dbReference type="PANTHER" id="PTHR19845">
    <property type="entry name" value="KATANIN P80 SUBUNIT"/>
    <property type="match status" value="1"/>
</dbReference>
<name>A0A5J5Q0U5_GOSBA</name>
<dbReference type="SUPFAM" id="SSF50978">
    <property type="entry name" value="WD40 repeat-like"/>
    <property type="match status" value="1"/>
</dbReference>
<dbReference type="GO" id="GO:0008352">
    <property type="term" value="C:katanin complex"/>
    <property type="evidence" value="ECO:0007669"/>
    <property type="project" value="InterPro"/>
</dbReference>
<dbReference type="InterPro" id="IPR019775">
    <property type="entry name" value="WD40_repeat_CS"/>
</dbReference>
<dbReference type="GO" id="GO:0005737">
    <property type="term" value="C:cytoplasm"/>
    <property type="evidence" value="ECO:0007669"/>
    <property type="project" value="UniProtKB-UniRule"/>
</dbReference>
<dbReference type="Pfam" id="PF00400">
    <property type="entry name" value="WD40"/>
    <property type="match status" value="6"/>
</dbReference>
<dbReference type="HAMAP" id="MF_03022">
    <property type="entry name" value="Katanin_p80_B1"/>
    <property type="match status" value="1"/>
</dbReference>
<feature type="repeat" description="WD" evidence="8">
    <location>
        <begin position="180"/>
        <end position="221"/>
    </location>
</feature>
<dbReference type="Proteomes" id="UP000327439">
    <property type="component" value="Chromosome D09"/>
</dbReference>
<evidence type="ECO:0000313" key="11">
    <source>
        <dbReference type="EMBL" id="KAB2012324.1"/>
    </source>
</evidence>
<evidence type="ECO:0000256" key="2">
    <source>
        <dbReference type="ARBA" id="ARBA00022490"/>
    </source>
</evidence>
<feature type="compositionally biased region" description="Polar residues" evidence="9">
    <location>
        <begin position="510"/>
        <end position="537"/>
    </location>
</feature>
<dbReference type="Gene3D" id="2.130.10.10">
    <property type="entry name" value="YVTN repeat-like/Quinoprotein amine dehydrogenase"/>
    <property type="match status" value="2"/>
</dbReference>
<accession>A0A5J5Q0U5</accession>
<dbReference type="GO" id="GO:0005874">
    <property type="term" value="C:microtubule"/>
    <property type="evidence" value="ECO:0007669"/>
    <property type="project" value="UniProtKB-KW"/>
</dbReference>
<feature type="repeat" description="WD" evidence="8">
    <location>
        <begin position="54"/>
        <end position="95"/>
    </location>
</feature>
<dbReference type="OrthoDB" id="538223at2759"/>
<evidence type="ECO:0000256" key="5">
    <source>
        <dbReference type="ARBA" id="ARBA00022737"/>
    </source>
</evidence>
<keyword evidence="5" id="KW-0677">Repeat</keyword>
<dbReference type="InterPro" id="IPR015943">
    <property type="entry name" value="WD40/YVTN_repeat-like_dom_sf"/>
</dbReference>
<dbReference type="CDD" id="cd00200">
    <property type="entry name" value="WD40"/>
    <property type="match status" value="1"/>
</dbReference>
<dbReference type="EMBL" id="CM018223">
    <property type="protein sequence ID" value="KAB2012324.1"/>
    <property type="molecule type" value="Genomic_DNA"/>
</dbReference>
<gene>
    <name evidence="11" type="ORF">ES319_D09G081700v1</name>
</gene>
<evidence type="ECO:0000256" key="3">
    <source>
        <dbReference type="ARBA" id="ARBA00022574"/>
    </source>
</evidence>
<dbReference type="FunFam" id="2.130.10.10:FF:000183">
    <property type="entry name" value="Katanin p80 WD40 repeat-containing subunit B1"/>
    <property type="match status" value="1"/>
</dbReference>
<dbReference type="PANTHER" id="PTHR19845:SF15">
    <property type="entry name" value="KATANIN P80 WD40 REPEAT-CONTAINING SUBUNIT B1 HOMOLOG KTN80.2"/>
    <property type="match status" value="1"/>
</dbReference>
<keyword evidence="12" id="KW-1185">Reference proteome</keyword>
<keyword evidence="4 7" id="KW-0493">Microtubule</keyword>
<dbReference type="GO" id="GO:0051013">
    <property type="term" value="P:microtubule severing"/>
    <property type="evidence" value="ECO:0007669"/>
    <property type="project" value="UniProtKB-UniRule"/>
</dbReference>
<organism evidence="11 12">
    <name type="scientific">Gossypium barbadense</name>
    <name type="common">Sea Island cotton</name>
    <name type="synonym">Hibiscus barbadensis</name>
    <dbReference type="NCBI Taxonomy" id="3634"/>
    <lineage>
        <taxon>Eukaryota</taxon>
        <taxon>Viridiplantae</taxon>
        <taxon>Streptophyta</taxon>
        <taxon>Embryophyta</taxon>
        <taxon>Tracheophyta</taxon>
        <taxon>Spermatophyta</taxon>
        <taxon>Magnoliopsida</taxon>
        <taxon>eudicotyledons</taxon>
        <taxon>Gunneridae</taxon>
        <taxon>Pentapetalae</taxon>
        <taxon>rosids</taxon>
        <taxon>malvids</taxon>
        <taxon>Malvales</taxon>
        <taxon>Malvaceae</taxon>
        <taxon>Malvoideae</taxon>
        <taxon>Gossypium</taxon>
    </lineage>
</organism>
<dbReference type="GO" id="GO:0051510">
    <property type="term" value="P:regulation of unidimensional cell growth"/>
    <property type="evidence" value="ECO:0007669"/>
    <property type="project" value="UniProtKB-ARBA"/>
</dbReference>
<dbReference type="PRINTS" id="PR00320">
    <property type="entry name" value="GPROTEINBRPT"/>
</dbReference>
<dbReference type="InterPro" id="IPR020472">
    <property type="entry name" value="WD40_PAC1"/>
</dbReference>
<dbReference type="InterPro" id="IPR036322">
    <property type="entry name" value="WD40_repeat_dom_sf"/>
</dbReference>
<dbReference type="InterPro" id="IPR026962">
    <property type="entry name" value="KTNB1"/>
</dbReference>
<proteinExistence type="inferred from homology"/>
<dbReference type="GO" id="GO:0007019">
    <property type="term" value="P:microtubule depolymerization"/>
    <property type="evidence" value="ECO:0007669"/>
    <property type="project" value="TreeGrafter"/>
</dbReference>
<feature type="repeat" description="WD" evidence="8">
    <location>
        <begin position="138"/>
        <end position="179"/>
    </location>
</feature>
<feature type="repeat" description="WD" evidence="8">
    <location>
        <begin position="11"/>
        <end position="53"/>
    </location>
</feature>
<dbReference type="GO" id="GO:0008017">
    <property type="term" value="F:microtubule binding"/>
    <property type="evidence" value="ECO:0007669"/>
    <property type="project" value="UniProtKB-UniRule"/>
</dbReference>
<comment type="function">
    <text evidence="7">May participate in a complex which severs microtubules in an ATP-dependent manner. Microtubule severing may promote rapid reorganization of cellular microtubule arrays.</text>
</comment>
<dbReference type="PROSITE" id="PS00678">
    <property type="entry name" value="WD_REPEATS_1"/>
    <property type="match status" value="2"/>
</dbReference>
<reference evidence="12" key="1">
    <citation type="journal article" date="2020" name="Nat. Genet.">
        <title>Genomic diversifications of five Gossypium allopolyploid species and their impact on cotton improvement.</title>
        <authorList>
            <person name="Chen Z.J."/>
            <person name="Sreedasyam A."/>
            <person name="Ando A."/>
            <person name="Song Q."/>
            <person name="De Santiago L.M."/>
            <person name="Hulse-Kemp A.M."/>
            <person name="Ding M."/>
            <person name="Ye W."/>
            <person name="Kirkbride R.C."/>
            <person name="Jenkins J."/>
            <person name="Plott C."/>
            <person name="Lovell J."/>
            <person name="Lin Y.M."/>
            <person name="Vaughn R."/>
            <person name="Liu B."/>
            <person name="Simpson S."/>
            <person name="Scheffler B.E."/>
            <person name="Wen L."/>
            <person name="Saski C.A."/>
            <person name="Grover C.E."/>
            <person name="Hu G."/>
            <person name="Conover J.L."/>
            <person name="Carlson J.W."/>
            <person name="Shu S."/>
            <person name="Boston L.B."/>
            <person name="Williams M."/>
            <person name="Peterson D.G."/>
            <person name="McGee K."/>
            <person name="Jones D.C."/>
            <person name="Wendel J.F."/>
            <person name="Stelly D.M."/>
            <person name="Grimwood J."/>
            <person name="Schmutz J."/>
        </authorList>
    </citation>
    <scope>NUCLEOTIDE SEQUENCE [LARGE SCALE GENOMIC DNA]</scope>
    <source>
        <strain evidence="12">cv. 3-79</strain>
    </source>
</reference>
<sequence length="781" mass="85527">MAKRGYKLQEIVAHTANVNCLSIGKKTCKLLITGGDDHKVYVWAIGKTTSLMSLCGHSSPVESLVFDSEEVSVLAGASTGAIKLWDLEETKMVRGFTGHRSNCTAMDFHPFGEFFASGSMDRSLKIWDIRKKGCIHTYKSHTQGISSIRFSPDGRWVVSGGFDNVVKVWDLTAGKLLNEFKFHEGHIRSINFHPLEFLLATGSADRTVKFWDLETFELIGSSKPEAKGARSVTFHPDGKTLFCGSDDGFKVYSWEPIVCHNSADMGWSTLGDLCINKGKLLGCSYYRNSVGVWIADIAHIVPYGQKDHMEKAGNFMRSTLGSRPLSPDYETKEIKNIYVDTAGGYPVVMQKDVSLKSPKPVLPLDANEKNQAAENQSPGAGLNIKSNGQSGDKSVTKPSVVLQDVDKDYTNTGEESITFSGTKSGMLLKPGHVRRLSFNNFEVEKLSAAVEPGTHSDMKTGLDSAIDLDSETRTSPNQDILAVVPGTTRSLVERFERQEKLNSGRDLASDNGNCAGNRSSRMESTCSSKGSITGDQISSHASSGIVTAISIKESTSASDGIILRNQFSQREATSATMTGNHIPLRGLNSSNDENVSIIESQIPKGEPSSATDGSITDNLMQTHDIFVSTLRSRLTKLQVVRLFWVKNDIKGAIDALRKLPDHSVQVDSISVFMQKMEILTLDLFSGLLPVLTGLLDSKIERHVIVSLEMLLKLVAVFGPVIRLTALAPRSVSVDLHGEQRRECCNQCSMQLEKIHKLLPLLQRRGGTIARCAHELNLVLQE</sequence>
<feature type="repeat" description="WD" evidence="8">
    <location>
        <begin position="96"/>
        <end position="137"/>
    </location>
</feature>
<comment type="subcellular location">
    <subcellularLocation>
        <location evidence="1 7">Cytoplasm</location>
        <location evidence="1 7">Cytoskeleton</location>
    </subcellularLocation>
</comment>
<keyword evidence="6 7" id="KW-0206">Cytoskeleton</keyword>
<dbReference type="InterPro" id="IPR028021">
    <property type="entry name" value="Katanin_C-terminal"/>
</dbReference>
<dbReference type="Pfam" id="PF13925">
    <property type="entry name" value="Katanin_con80"/>
    <property type="match status" value="1"/>
</dbReference>
<evidence type="ECO:0000259" key="10">
    <source>
        <dbReference type="Pfam" id="PF13925"/>
    </source>
</evidence>
<comment type="similarity">
    <text evidence="7">Belongs to the WD repeat KATNB1 family.</text>
</comment>
<evidence type="ECO:0000256" key="1">
    <source>
        <dbReference type="ARBA" id="ARBA00004245"/>
    </source>
</evidence>
<protein>
    <recommendedName>
        <fullName evidence="7">Katanin p80 WD40 repeat-containing subunit B1 homolog</fullName>
    </recommendedName>
</protein>
<feature type="compositionally biased region" description="Polar residues" evidence="9">
    <location>
        <begin position="370"/>
        <end position="397"/>
    </location>
</feature>
<dbReference type="FunFam" id="2.130.10.10:FF:000897">
    <property type="entry name" value="Katanin p80 WD40 repeat-containing subunit B1 homolog"/>
    <property type="match status" value="1"/>
</dbReference>
<evidence type="ECO:0000256" key="9">
    <source>
        <dbReference type="SAM" id="MobiDB-lite"/>
    </source>
</evidence>
<keyword evidence="2 7" id="KW-0963">Cytoplasm</keyword>
<evidence type="ECO:0000256" key="7">
    <source>
        <dbReference type="HAMAP-Rule" id="MF_03022"/>
    </source>
</evidence>